<evidence type="ECO:0000313" key="3">
    <source>
        <dbReference type="Proteomes" id="UP000693672"/>
    </source>
</evidence>
<protein>
    <recommendedName>
        <fullName evidence="1">Prolow-density lipoprotein receptor-related protein 1-like beta-propeller domain-containing protein</fullName>
    </recommendedName>
</protein>
<proteinExistence type="predicted"/>
<name>A0A916KAJ8_9BACL</name>
<evidence type="ECO:0000313" key="2">
    <source>
        <dbReference type="EMBL" id="CAG7651805.1"/>
    </source>
</evidence>
<dbReference type="EMBL" id="CAJVAS010000064">
    <property type="protein sequence ID" value="CAG7651805.1"/>
    <property type="molecule type" value="Genomic_DNA"/>
</dbReference>
<dbReference type="InterPro" id="IPR032485">
    <property type="entry name" value="LRP1-like_beta_prop"/>
</dbReference>
<dbReference type="Proteomes" id="UP000693672">
    <property type="component" value="Unassembled WGS sequence"/>
</dbReference>
<dbReference type="Pfam" id="PF16472">
    <property type="entry name" value="DUF5050"/>
    <property type="match status" value="1"/>
</dbReference>
<reference evidence="2" key="1">
    <citation type="submission" date="2021-06" db="EMBL/GenBank/DDBJ databases">
        <authorList>
            <person name="Criscuolo A."/>
        </authorList>
    </citation>
    <scope>NUCLEOTIDE SEQUENCE</scope>
    <source>
        <strain evidence="2">CIP111600</strain>
    </source>
</reference>
<dbReference type="AlphaFoldDB" id="A0A916KAJ8"/>
<comment type="caution">
    <text evidence="2">The sequence shown here is derived from an EMBL/GenBank/DDBJ whole genome shotgun (WGS) entry which is preliminary data.</text>
</comment>
<feature type="domain" description="Prolow-density lipoprotein receptor-related protein 1-like beta-propeller" evidence="1">
    <location>
        <begin position="345"/>
        <end position="444"/>
    </location>
</feature>
<accession>A0A916KAJ8</accession>
<keyword evidence="3" id="KW-1185">Reference proteome</keyword>
<gene>
    <name evidence="2" type="ORF">PAESOLCIP111_06391</name>
</gene>
<sequence length="692" mass="76257">MSHAADPGVRVTLPAFQVSLNEHTVDNQYREYPLLVYKDITYFPMTWYDSRLLGLEATWTEQDGLEIAQEPVTSSYVSYQTDRRNASADTAEVPASAITINGKMIDNTKEPYPLLSFRDVTYFPLTWRFAHDEFGWDYEWDTATGLTIRSGNPQLLTAEFPEDVGENDVALYKGYYYFAETEGTQNRVYRAPAQHPLDKDEIYTYGIENGYGVQKQVSFKIREDGLWLMYHLGGATMGHDEFVKISDDGEAEVRHQGYLDFRDSPNGTLIVNLGNPPFAGNLSLVPTGQQALVGKAVGNPDLLYGRHVTVSESSVGVGGDGSSTTVIGDDAYVLGSSYSAGHYDDLNKIYRINLKSNEMAKIINAGVQRFAVIDDRLYYVKDADSALYVSNRDGTGERKLSEHAVSWFAEVGGNVYYTTEIDNNNNYELSKVGPDGNDVAVYNTLFRSVQVVDGKLVCILDEKDDYGAVVLDSSGNLLLTVTDPVTRVLASDDGILIASSGKVVRLTDLPLTAQAVAPGNHGLPFVPLTPIDGKWAFEHQYDDVAFYNVYSIGNHVAPNLTYPRPSPGEEIKAGNPVPFNLSLINRNPDPAVETVIGHDFEIQILNRGKLVWRGRVPAAANIPLNSLATMGIDFTWDQKGSDGKQVPAGQYSVYLLTPADIEYTVEGKVGTFTEHIDHVSDKTLGGGFSIQE</sequence>
<evidence type="ECO:0000259" key="1">
    <source>
        <dbReference type="Pfam" id="PF16472"/>
    </source>
</evidence>
<organism evidence="2 3">
    <name type="scientific">Paenibacillus solanacearum</name>
    <dbReference type="NCBI Taxonomy" id="2048548"/>
    <lineage>
        <taxon>Bacteria</taxon>
        <taxon>Bacillati</taxon>
        <taxon>Bacillota</taxon>
        <taxon>Bacilli</taxon>
        <taxon>Bacillales</taxon>
        <taxon>Paenibacillaceae</taxon>
        <taxon>Paenibacillus</taxon>
    </lineage>
</organism>